<evidence type="ECO:0000313" key="2">
    <source>
        <dbReference type="Proteomes" id="UP000288805"/>
    </source>
</evidence>
<comment type="caution">
    <text evidence="1">The sequence shown here is derived from an EMBL/GenBank/DDBJ whole genome shotgun (WGS) entry which is preliminary data.</text>
</comment>
<evidence type="ECO:0000313" key="1">
    <source>
        <dbReference type="EMBL" id="RVW74018.1"/>
    </source>
</evidence>
<organism evidence="1 2">
    <name type="scientific">Vitis vinifera</name>
    <name type="common">Grape</name>
    <dbReference type="NCBI Taxonomy" id="29760"/>
    <lineage>
        <taxon>Eukaryota</taxon>
        <taxon>Viridiplantae</taxon>
        <taxon>Streptophyta</taxon>
        <taxon>Embryophyta</taxon>
        <taxon>Tracheophyta</taxon>
        <taxon>Spermatophyta</taxon>
        <taxon>Magnoliopsida</taxon>
        <taxon>eudicotyledons</taxon>
        <taxon>Gunneridae</taxon>
        <taxon>Pentapetalae</taxon>
        <taxon>rosids</taxon>
        <taxon>Vitales</taxon>
        <taxon>Vitaceae</taxon>
        <taxon>Viteae</taxon>
        <taxon>Vitis</taxon>
    </lineage>
</organism>
<dbReference type="EMBL" id="QGNW01000378">
    <property type="protein sequence ID" value="RVW74018.1"/>
    <property type="molecule type" value="Genomic_DNA"/>
</dbReference>
<dbReference type="PANTHER" id="PTHR33067">
    <property type="entry name" value="RNA-DIRECTED DNA POLYMERASE-RELATED"/>
    <property type="match status" value="1"/>
</dbReference>
<dbReference type="Proteomes" id="UP000288805">
    <property type="component" value="Unassembled WGS sequence"/>
</dbReference>
<sequence>MSNNLGEYCNTFVKRALLDLRANRSNKFSRGIIEDVLIQIDNFYCLVDFVVLDTEQGTSGLNHVPIILGRPFLATANALINCRSGVMQLTFGNMTIELNIFHSLKEKVEENFAKLGEAISNERVEVWRINEEIQPMKLIKGCFGLKKAKTMKHGMHNNLKAIKKKLKKWHDQLIQRNKFKEGYFKAYPFAGKLKYRGVGPFIVCKPYSN</sequence>
<proteinExistence type="predicted"/>
<name>A0A438GPB7_VITVI</name>
<accession>A0A438GPB7</accession>
<dbReference type="Gene3D" id="2.40.70.10">
    <property type="entry name" value="Acid Proteases"/>
    <property type="match status" value="1"/>
</dbReference>
<gene>
    <name evidence="1" type="ORF">CK203_055877</name>
</gene>
<dbReference type="PANTHER" id="PTHR33067:SF32">
    <property type="entry name" value="ASPARTIC PEPTIDASE DDI1-TYPE DOMAIN-CONTAINING PROTEIN"/>
    <property type="match status" value="1"/>
</dbReference>
<reference evidence="1 2" key="1">
    <citation type="journal article" date="2018" name="PLoS Genet.">
        <title>Population sequencing reveals clonal diversity and ancestral inbreeding in the grapevine cultivar Chardonnay.</title>
        <authorList>
            <person name="Roach M.J."/>
            <person name="Johnson D.L."/>
            <person name="Bohlmann J."/>
            <person name="van Vuuren H.J."/>
            <person name="Jones S.J."/>
            <person name="Pretorius I.S."/>
            <person name="Schmidt S.A."/>
            <person name="Borneman A.R."/>
        </authorList>
    </citation>
    <scope>NUCLEOTIDE SEQUENCE [LARGE SCALE GENOMIC DNA]</scope>
    <source>
        <strain evidence="2">cv. Chardonnay</strain>
        <tissue evidence="1">Leaf</tissue>
    </source>
</reference>
<dbReference type="AlphaFoldDB" id="A0A438GPB7"/>
<dbReference type="InterPro" id="IPR021109">
    <property type="entry name" value="Peptidase_aspartic_dom_sf"/>
</dbReference>
<protein>
    <submittedName>
        <fullName evidence="1">Uncharacterized protein</fullName>
    </submittedName>
</protein>